<dbReference type="STRING" id="1293597.FC20_GL001528"/>
<evidence type="ECO:0000259" key="2">
    <source>
        <dbReference type="Pfam" id="PF13439"/>
    </source>
</evidence>
<dbReference type="PATRIC" id="fig|1293597.4.peg.1632"/>
<dbReference type="Pfam" id="PF13439">
    <property type="entry name" value="Glyco_transf_4"/>
    <property type="match status" value="1"/>
</dbReference>
<proteinExistence type="predicted"/>
<dbReference type="GO" id="GO:0016757">
    <property type="term" value="F:glycosyltransferase activity"/>
    <property type="evidence" value="ECO:0007669"/>
    <property type="project" value="InterPro"/>
</dbReference>
<comment type="caution">
    <text evidence="3">The sequence shown here is derived from an EMBL/GenBank/DDBJ whole genome shotgun (WGS) entry which is preliminary data.</text>
</comment>
<feature type="domain" description="Glycosyl transferase family 1" evidence="1">
    <location>
        <begin position="182"/>
        <end position="335"/>
    </location>
</feature>
<dbReference type="CDD" id="cd03820">
    <property type="entry name" value="GT4_AmsD-like"/>
    <property type="match status" value="1"/>
</dbReference>
<feature type="domain" description="Glycosyltransferase subfamily 4-like N-terminal" evidence="2">
    <location>
        <begin position="17"/>
        <end position="172"/>
    </location>
</feature>
<reference evidence="3 4" key="1">
    <citation type="journal article" date="2015" name="Genome Announc.">
        <title>Expanding the biotechnology potential of lactobacilli through comparative genomics of 213 strains and associated genera.</title>
        <authorList>
            <person name="Sun Z."/>
            <person name="Harris H.M."/>
            <person name="McCann A."/>
            <person name="Guo C."/>
            <person name="Argimon S."/>
            <person name="Zhang W."/>
            <person name="Yang X."/>
            <person name="Jeffery I.B."/>
            <person name="Cooney J.C."/>
            <person name="Kagawa T.F."/>
            <person name="Liu W."/>
            <person name="Song Y."/>
            <person name="Salvetti E."/>
            <person name="Wrobel A."/>
            <person name="Rasinkangas P."/>
            <person name="Parkhill J."/>
            <person name="Rea M.C."/>
            <person name="O'Sullivan O."/>
            <person name="Ritari J."/>
            <person name="Douillard F.P."/>
            <person name="Paul Ross R."/>
            <person name="Yang R."/>
            <person name="Briner A.E."/>
            <person name="Felis G.E."/>
            <person name="de Vos W.M."/>
            <person name="Barrangou R."/>
            <person name="Klaenhammer T.R."/>
            <person name="Caufield P.W."/>
            <person name="Cui Y."/>
            <person name="Zhang H."/>
            <person name="O'Toole P.W."/>
        </authorList>
    </citation>
    <scope>NUCLEOTIDE SEQUENCE [LARGE SCALE GENOMIC DNA]</scope>
    <source>
        <strain evidence="3 4">DSM 19284</strain>
    </source>
</reference>
<organism evidence="3 4">
    <name type="scientific">Lactobacillus equicursoris DSM 19284 = JCM 14600 = CIP 110162</name>
    <dbReference type="NCBI Taxonomy" id="1293597"/>
    <lineage>
        <taxon>Bacteria</taxon>
        <taxon>Bacillati</taxon>
        <taxon>Bacillota</taxon>
        <taxon>Bacilli</taxon>
        <taxon>Lactobacillales</taxon>
        <taxon>Lactobacillaceae</taxon>
        <taxon>Lactobacillus</taxon>
    </lineage>
</organism>
<protein>
    <submittedName>
        <fullName evidence="3">Epss</fullName>
    </submittedName>
</protein>
<name>A0A0R1LXP5_9LACO</name>
<sequence length="357" mass="40638">MGMKKIAFLIMNMDNKGGTERVTSMIANALSDKYQTFIFSCQKGENPYFHVDKHVIVESLHGEQTKNTILRKVKVFRELHSKIEKYDVDVVVAVDVALYLYLYPLQLTKQCKCIAWEHFNYYISPNKMVKFGRKLAAKHADCLIVLGKNDVNNYKQNLPRIKNIKYIYNPVAVSTSGQADIDSKRVMAAGRLEDQKGFDLLIDAWSKIEKDCPEWHLDIFGEGSKREELEQQIIDLGLNSVFIKGYANNIAEEFKKSSVFVLSSRYEGFGLVLIEAQANGLPCVSFNCKEGPAEIITDNKNGFLVENGNVSEFANKLKQVLTDDQLRASFARHAKDNLARFDILSIKSEWEKVIENL</sequence>
<dbReference type="Gene3D" id="3.40.50.2000">
    <property type="entry name" value="Glycogen Phosphorylase B"/>
    <property type="match status" value="2"/>
</dbReference>
<dbReference type="AlphaFoldDB" id="A0A0R1LXP5"/>
<evidence type="ECO:0000259" key="1">
    <source>
        <dbReference type="Pfam" id="PF00534"/>
    </source>
</evidence>
<dbReference type="Pfam" id="PF00534">
    <property type="entry name" value="Glycos_transf_1"/>
    <property type="match status" value="1"/>
</dbReference>
<dbReference type="PANTHER" id="PTHR12526">
    <property type="entry name" value="GLYCOSYLTRANSFERASE"/>
    <property type="match status" value="1"/>
</dbReference>
<accession>A0A0R1LXP5</accession>
<evidence type="ECO:0000313" key="4">
    <source>
        <dbReference type="Proteomes" id="UP000051074"/>
    </source>
</evidence>
<dbReference type="InterPro" id="IPR001296">
    <property type="entry name" value="Glyco_trans_1"/>
</dbReference>
<dbReference type="eggNOG" id="COG0438">
    <property type="taxonomic scope" value="Bacteria"/>
</dbReference>
<evidence type="ECO:0000313" key="3">
    <source>
        <dbReference type="EMBL" id="KRL00169.1"/>
    </source>
</evidence>
<dbReference type="SUPFAM" id="SSF53756">
    <property type="entry name" value="UDP-Glycosyltransferase/glycogen phosphorylase"/>
    <property type="match status" value="1"/>
</dbReference>
<keyword evidence="4" id="KW-1185">Reference proteome</keyword>
<dbReference type="Proteomes" id="UP000051074">
    <property type="component" value="Unassembled WGS sequence"/>
</dbReference>
<dbReference type="PANTHER" id="PTHR12526:SF630">
    <property type="entry name" value="GLYCOSYLTRANSFERASE"/>
    <property type="match status" value="1"/>
</dbReference>
<gene>
    <name evidence="3" type="ORF">FC20_GL001528</name>
</gene>
<dbReference type="InterPro" id="IPR028098">
    <property type="entry name" value="Glyco_trans_4-like_N"/>
</dbReference>
<dbReference type="EMBL" id="AZDU01000058">
    <property type="protein sequence ID" value="KRL00169.1"/>
    <property type="molecule type" value="Genomic_DNA"/>
</dbReference>